<dbReference type="InterPro" id="IPR050924">
    <property type="entry name" value="Peroxiredoxin_BCP/PrxQ"/>
</dbReference>
<dbReference type="InterPro" id="IPR000866">
    <property type="entry name" value="AhpC/TSA"/>
</dbReference>
<protein>
    <recommendedName>
        <fullName evidence="3">thioredoxin-dependent peroxiredoxin</fullName>
        <ecNumber evidence="3">1.11.1.24</ecNumber>
    </recommendedName>
    <alternativeName>
        <fullName evidence="9">Thioredoxin peroxidase</fullName>
    </alternativeName>
    <alternativeName>
        <fullName evidence="11">Thioredoxin-dependent peroxiredoxin Bcp</fullName>
    </alternativeName>
</protein>
<keyword evidence="7" id="KW-1015">Disulfide bond</keyword>
<evidence type="ECO:0000313" key="14">
    <source>
        <dbReference type="EMBL" id="MEA5403355.1"/>
    </source>
</evidence>
<comment type="subunit">
    <text evidence="2">Monomer.</text>
</comment>
<keyword evidence="15" id="KW-1185">Reference proteome</keyword>
<dbReference type="Gene3D" id="3.40.30.10">
    <property type="entry name" value="Glutaredoxin"/>
    <property type="match status" value="1"/>
</dbReference>
<dbReference type="PIRSF" id="PIRSF000239">
    <property type="entry name" value="AHPC"/>
    <property type="match status" value="1"/>
</dbReference>
<evidence type="ECO:0000256" key="10">
    <source>
        <dbReference type="ARBA" id="ARBA00038489"/>
    </source>
</evidence>
<dbReference type="InterPro" id="IPR024706">
    <property type="entry name" value="Peroxiredoxin_AhpC-typ"/>
</dbReference>
<keyword evidence="8" id="KW-0676">Redox-active center</keyword>
<keyword evidence="4 14" id="KW-0575">Peroxidase</keyword>
<name>A0ABU5S4K0_9BACT</name>
<evidence type="ECO:0000256" key="6">
    <source>
        <dbReference type="ARBA" id="ARBA00023002"/>
    </source>
</evidence>
<dbReference type="GO" id="GO:0140824">
    <property type="term" value="F:thioredoxin-dependent peroxiredoxin activity"/>
    <property type="evidence" value="ECO:0007669"/>
    <property type="project" value="UniProtKB-EC"/>
</dbReference>
<dbReference type="Pfam" id="PF00578">
    <property type="entry name" value="AhpC-TSA"/>
    <property type="match status" value="1"/>
</dbReference>
<evidence type="ECO:0000259" key="13">
    <source>
        <dbReference type="PROSITE" id="PS51352"/>
    </source>
</evidence>
<dbReference type="Proteomes" id="UP001303899">
    <property type="component" value="Unassembled WGS sequence"/>
</dbReference>
<dbReference type="SUPFAM" id="SSF52833">
    <property type="entry name" value="Thioredoxin-like"/>
    <property type="match status" value="1"/>
</dbReference>
<evidence type="ECO:0000256" key="2">
    <source>
        <dbReference type="ARBA" id="ARBA00011245"/>
    </source>
</evidence>
<sequence length="148" mass="16724">MKLAIGEKAPDFEQKDQDGNLVKLSDFEGKKVILYFYPKDDTPGCTAQACNLNENLPALQAKGFEIIGVSIDGQKAHQKFIKKYDLKFTLLSDEDHQLVEAYGVWVEKSMYGKTYMGTARTTFIIDEKGIITDIIEKVKTKEHTSQII</sequence>
<evidence type="ECO:0000256" key="7">
    <source>
        <dbReference type="ARBA" id="ARBA00023157"/>
    </source>
</evidence>
<dbReference type="CDD" id="cd03017">
    <property type="entry name" value="PRX_BCP"/>
    <property type="match status" value="1"/>
</dbReference>
<evidence type="ECO:0000256" key="3">
    <source>
        <dbReference type="ARBA" id="ARBA00013017"/>
    </source>
</evidence>
<comment type="function">
    <text evidence="1">Thiol-specific peroxidase that catalyzes the reduction of hydrogen peroxide and organic hydroperoxides to water and alcohols, respectively. Plays a role in cell protection against oxidative stress by detoxifying peroxides and as sensor of hydrogen peroxide-mediated signaling events.</text>
</comment>
<accession>A0ABU5S4K0</accession>
<evidence type="ECO:0000256" key="1">
    <source>
        <dbReference type="ARBA" id="ARBA00003330"/>
    </source>
</evidence>
<dbReference type="PROSITE" id="PS51352">
    <property type="entry name" value="THIOREDOXIN_2"/>
    <property type="match status" value="1"/>
</dbReference>
<comment type="similarity">
    <text evidence="10">Belongs to the peroxiredoxin family. BCP/PrxQ subfamily.</text>
</comment>
<evidence type="ECO:0000256" key="4">
    <source>
        <dbReference type="ARBA" id="ARBA00022559"/>
    </source>
</evidence>
<keyword evidence="5" id="KW-0049">Antioxidant</keyword>
<dbReference type="PANTHER" id="PTHR42801">
    <property type="entry name" value="THIOREDOXIN-DEPENDENT PEROXIDE REDUCTASE"/>
    <property type="match status" value="1"/>
</dbReference>
<evidence type="ECO:0000256" key="9">
    <source>
        <dbReference type="ARBA" id="ARBA00032824"/>
    </source>
</evidence>
<evidence type="ECO:0000256" key="8">
    <source>
        <dbReference type="ARBA" id="ARBA00023284"/>
    </source>
</evidence>
<dbReference type="InterPro" id="IPR013766">
    <property type="entry name" value="Thioredoxin_domain"/>
</dbReference>
<comment type="catalytic activity">
    <reaction evidence="12">
        <text>a hydroperoxide + [thioredoxin]-dithiol = an alcohol + [thioredoxin]-disulfide + H2O</text>
        <dbReference type="Rhea" id="RHEA:62620"/>
        <dbReference type="Rhea" id="RHEA-COMP:10698"/>
        <dbReference type="Rhea" id="RHEA-COMP:10700"/>
        <dbReference type="ChEBI" id="CHEBI:15377"/>
        <dbReference type="ChEBI" id="CHEBI:29950"/>
        <dbReference type="ChEBI" id="CHEBI:30879"/>
        <dbReference type="ChEBI" id="CHEBI:35924"/>
        <dbReference type="ChEBI" id="CHEBI:50058"/>
        <dbReference type="EC" id="1.11.1.24"/>
    </reaction>
</comment>
<dbReference type="EMBL" id="JAYGIL010000011">
    <property type="protein sequence ID" value="MEA5403355.1"/>
    <property type="molecule type" value="Genomic_DNA"/>
</dbReference>
<evidence type="ECO:0000313" key="15">
    <source>
        <dbReference type="Proteomes" id="UP001303899"/>
    </source>
</evidence>
<dbReference type="PANTHER" id="PTHR42801:SF4">
    <property type="entry name" value="AHPC_TSA FAMILY PROTEIN"/>
    <property type="match status" value="1"/>
</dbReference>
<gene>
    <name evidence="14" type="primary">bcp</name>
    <name evidence="14" type="ORF">VB776_10540</name>
</gene>
<feature type="domain" description="Thioredoxin" evidence="13">
    <location>
        <begin position="3"/>
        <end position="148"/>
    </location>
</feature>
<dbReference type="InterPro" id="IPR036249">
    <property type="entry name" value="Thioredoxin-like_sf"/>
</dbReference>
<evidence type="ECO:0000256" key="11">
    <source>
        <dbReference type="ARBA" id="ARBA00042639"/>
    </source>
</evidence>
<dbReference type="EC" id="1.11.1.24" evidence="3"/>
<organism evidence="14 15">
    <name type="scientific">Arcicella gelida</name>
    <dbReference type="NCBI Taxonomy" id="2984195"/>
    <lineage>
        <taxon>Bacteria</taxon>
        <taxon>Pseudomonadati</taxon>
        <taxon>Bacteroidota</taxon>
        <taxon>Cytophagia</taxon>
        <taxon>Cytophagales</taxon>
        <taxon>Flectobacillaceae</taxon>
        <taxon>Arcicella</taxon>
    </lineage>
</organism>
<evidence type="ECO:0000256" key="12">
    <source>
        <dbReference type="ARBA" id="ARBA00049091"/>
    </source>
</evidence>
<reference evidence="14 15" key="1">
    <citation type="submission" date="2023-12" db="EMBL/GenBank/DDBJ databases">
        <title>Novel species of the genus Arcicella isolated from rivers.</title>
        <authorList>
            <person name="Lu H."/>
        </authorList>
    </citation>
    <scope>NUCLEOTIDE SEQUENCE [LARGE SCALE GENOMIC DNA]</scope>
    <source>
        <strain evidence="14 15">DC2W</strain>
    </source>
</reference>
<proteinExistence type="inferred from homology"/>
<dbReference type="NCBIfam" id="NF006960">
    <property type="entry name" value="PRK09437.1"/>
    <property type="match status" value="1"/>
</dbReference>
<comment type="caution">
    <text evidence="14">The sequence shown here is derived from an EMBL/GenBank/DDBJ whole genome shotgun (WGS) entry which is preliminary data.</text>
</comment>
<keyword evidence="6 14" id="KW-0560">Oxidoreductase</keyword>
<dbReference type="RefSeq" id="WP_323328784.1">
    <property type="nucleotide sequence ID" value="NZ_JAYGIL010000011.1"/>
</dbReference>
<evidence type="ECO:0000256" key="5">
    <source>
        <dbReference type="ARBA" id="ARBA00022862"/>
    </source>
</evidence>